<reference evidence="1" key="2">
    <citation type="submission" date="2022-06" db="UniProtKB">
        <authorList>
            <consortium name="EnsemblMetazoa"/>
        </authorList>
    </citation>
    <scope>IDENTIFICATION</scope>
    <source>
        <strain evidence="1">PS312</strain>
    </source>
</reference>
<reference evidence="2" key="1">
    <citation type="journal article" date="2008" name="Nat. Genet.">
        <title>The Pristionchus pacificus genome provides a unique perspective on nematode lifestyle and parasitism.</title>
        <authorList>
            <person name="Dieterich C."/>
            <person name="Clifton S.W."/>
            <person name="Schuster L.N."/>
            <person name="Chinwalla A."/>
            <person name="Delehaunty K."/>
            <person name="Dinkelacker I."/>
            <person name="Fulton L."/>
            <person name="Fulton R."/>
            <person name="Godfrey J."/>
            <person name="Minx P."/>
            <person name="Mitreva M."/>
            <person name="Roeseler W."/>
            <person name="Tian H."/>
            <person name="Witte H."/>
            <person name="Yang S.P."/>
            <person name="Wilson R.K."/>
            <person name="Sommer R.J."/>
        </authorList>
    </citation>
    <scope>NUCLEOTIDE SEQUENCE [LARGE SCALE GENOMIC DNA]</scope>
    <source>
        <strain evidence="2">PS312</strain>
    </source>
</reference>
<keyword evidence="2" id="KW-1185">Reference proteome</keyword>
<dbReference type="EnsemblMetazoa" id="PPA46084.1">
    <property type="protein sequence ID" value="PPA46084.1"/>
    <property type="gene ID" value="WBGene00284453"/>
</dbReference>
<accession>A0A2A6BX01</accession>
<proteinExistence type="predicted"/>
<dbReference type="AlphaFoldDB" id="A0A2A6BX01"/>
<name>A0A2A6BX01_PRIPA</name>
<dbReference type="Proteomes" id="UP000005239">
    <property type="component" value="Unassembled WGS sequence"/>
</dbReference>
<accession>A0A8R1ZB91</accession>
<evidence type="ECO:0000313" key="2">
    <source>
        <dbReference type="Proteomes" id="UP000005239"/>
    </source>
</evidence>
<evidence type="ECO:0000313" key="1">
    <source>
        <dbReference type="EnsemblMetazoa" id="PPA46084.1"/>
    </source>
</evidence>
<protein>
    <submittedName>
        <fullName evidence="1">Uncharacterized protein</fullName>
    </submittedName>
</protein>
<organism evidence="1 2">
    <name type="scientific">Pristionchus pacificus</name>
    <name type="common">Parasitic nematode worm</name>
    <dbReference type="NCBI Taxonomy" id="54126"/>
    <lineage>
        <taxon>Eukaryota</taxon>
        <taxon>Metazoa</taxon>
        <taxon>Ecdysozoa</taxon>
        <taxon>Nematoda</taxon>
        <taxon>Chromadorea</taxon>
        <taxon>Rhabditida</taxon>
        <taxon>Rhabditina</taxon>
        <taxon>Diplogasteromorpha</taxon>
        <taxon>Diplogasteroidea</taxon>
        <taxon>Neodiplogasteridae</taxon>
        <taxon>Pristionchus</taxon>
    </lineage>
</organism>
<sequence length="109" mass="11973">MYGFVVSSSSPNTGICKMVVWCGGGDLWETALHGVVCGGVVCGAREATRDCAHKHNKLVRQTGGLVTDHKLGIKDQSPKIKDQPEWYWAMDEFGWMREKGLARVCTNSS</sequence>
<gene>
    <name evidence="1" type="primary">WBGene00284453</name>
</gene>